<gene>
    <name evidence="2" type="ORF">RCA23_c16000</name>
</gene>
<sequence length="169" mass="19478">MSDATVSLRPLVMRDVPRLVEICNQMQVARYLAHMPHPFKRSHAKRFVTFGMENPGLVFGIAFDRLLVGALQMRDQLEYFLDPKYWGRGIATCAVRQALDRLFSTTLQQQVKSGYFIQNKASGRVLEKLGFVKSIQQTTTTRHLSMALHQSMILQRVRWLTKPALKKEK</sequence>
<dbReference type="EMBL" id="CP003984">
    <property type="protein sequence ID" value="AII87137.1"/>
    <property type="molecule type" value="Genomic_DNA"/>
</dbReference>
<dbReference type="AlphaFoldDB" id="A0AAN0RJ89"/>
<dbReference type="InterPro" id="IPR016181">
    <property type="entry name" value="Acyl_CoA_acyltransferase"/>
</dbReference>
<dbReference type="KEGG" id="ptp:RCA23_c16000"/>
<evidence type="ECO:0000313" key="2">
    <source>
        <dbReference type="EMBL" id="AII87137.1"/>
    </source>
</evidence>
<evidence type="ECO:0000313" key="3">
    <source>
        <dbReference type="Proteomes" id="UP000028680"/>
    </source>
</evidence>
<dbReference type="Proteomes" id="UP000028680">
    <property type="component" value="Chromosome"/>
</dbReference>
<accession>A0AAN0RJ89</accession>
<evidence type="ECO:0000259" key="1">
    <source>
        <dbReference type="PROSITE" id="PS51186"/>
    </source>
</evidence>
<reference evidence="2 3" key="1">
    <citation type="journal article" date="2014" name="ISME J.">
        <title>Adaptation of an abundant Roseobacter RCA organism to pelagic systems revealed by genomic and transcriptomic analyses.</title>
        <authorList>
            <person name="Voget S."/>
            <person name="Wemheuer B."/>
            <person name="Brinkhoff T."/>
            <person name="Vollmers J."/>
            <person name="Dietrich S."/>
            <person name="Giebel H.A."/>
            <person name="Beardsley C."/>
            <person name="Sardemann C."/>
            <person name="Bakenhus I."/>
            <person name="Billerbeck S."/>
            <person name="Daniel R."/>
            <person name="Simon M."/>
        </authorList>
    </citation>
    <scope>NUCLEOTIDE SEQUENCE [LARGE SCALE GENOMIC DNA]</scope>
    <source>
        <strain evidence="2 3">RCA23</strain>
    </source>
</reference>
<dbReference type="Pfam" id="PF13302">
    <property type="entry name" value="Acetyltransf_3"/>
    <property type="match status" value="1"/>
</dbReference>
<dbReference type="PANTHER" id="PTHR43328">
    <property type="entry name" value="ACETYLTRANSFERASE-RELATED"/>
    <property type="match status" value="1"/>
</dbReference>
<dbReference type="PANTHER" id="PTHR43328:SF1">
    <property type="entry name" value="N-ACETYLTRANSFERASE DOMAIN-CONTAINING PROTEIN"/>
    <property type="match status" value="1"/>
</dbReference>
<dbReference type="Gene3D" id="3.40.630.30">
    <property type="match status" value="1"/>
</dbReference>
<dbReference type="RefSeq" id="WP_044049897.1">
    <property type="nucleotide sequence ID" value="NZ_CP003984.1"/>
</dbReference>
<dbReference type="InterPro" id="IPR000182">
    <property type="entry name" value="GNAT_dom"/>
</dbReference>
<name>A0AAN0RJ89_9RHOB</name>
<feature type="domain" description="N-acetyltransferase" evidence="1">
    <location>
        <begin position="6"/>
        <end position="157"/>
    </location>
</feature>
<dbReference type="GO" id="GO:0016747">
    <property type="term" value="F:acyltransferase activity, transferring groups other than amino-acyl groups"/>
    <property type="evidence" value="ECO:0007669"/>
    <property type="project" value="InterPro"/>
</dbReference>
<protein>
    <recommendedName>
        <fullName evidence="1">N-acetyltransferase domain-containing protein</fullName>
    </recommendedName>
</protein>
<organism evidence="2 3">
    <name type="scientific">Planktomarina temperata RCA23</name>
    <dbReference type="NCBI Taxonomy" id="666509"/>
    <lineage>
        <taxon>Bacteria</taxon>
        <taxon>Pseudomonadati</taxon>
        <taxon>Pseudomonadota</taxon>
        <taxon>Alphaproteobacteria</taxon>
        <taxon>Rhodobacterales</taxon>
        <taxon>Paracoccaceae</taxon>
        <taxon>Planktomarina</taxon>
    </lineage>
</organism>
<dbReference type="PROSITE" id="PS51186">
    <property type="entry name" value="GNAT"/>
    <property type="match status" value="1"/>
</dbReference>
<dbReference type="SUPFAM" id="SSF55729">
    <property type="entry name" value="Acyl-CoA N-acyltransferases (Nat)"/>
    <property type="match status" value="1"/>
</dbReference>
<keyword evidence="3" id="KW-1185">Reference proteome</keyword>
<proteinExistence type="predicted"/>